<proteinExistence type="predicted"/>
<feature type="region of interest" description="Disordered" evidence="1">
    <location>
        <begin position="95"/>
        <end position="209"/>
    </location>
</feature>
<keyword evidence="3" id="KW-1185">Reference proteome</keyword>
<evidence type="ECO:0000256" key="1">
    <source>
        <dbReference type="SAM" id="MobiDB-lite"/>
    </source>
</evidence>
<feature type="compositionally biased region" description="Polar residues" evidence="1">
    <location>
        <begin position="95"/>
        <end position="106"/>
    </location>
</feature>
<sequence length="756" mass="82370">MENPSARSQASGPPRSSRKARARSKSVAPQPSEDQCSEVQDEQVTAPATSTVLRRIPRPPNAFILYRSNKMREIKQQQEQADLCTGLAKLDYQRKLNSTPQKQANTDFGPDDRIGPLSGSGSGSGRKRASLDGARSRVSPYSPSRHRRTSSNGPLSPSVLNRQTRSSGQVLLRGPSQTAASLGSRAPVSRSVSYGSASQQCKVRTPARRSLDGHASNVVSTSFSTVVPDYLQNSSRVFLAPPPLPIGQAITTDATISVVEVSENPKSKCGVTEAIKRALPPERRAVLQANLAKRGLRPAEEIVSPSSYSLGAIESTSSPSLSFSDHSTPVFVQSNPWNSANSSTNDLSSQRAWTSRQTPWPATQEGHLGPSLDPAYHASLATFSQSDHDMSYKRMSSLADWSQPDPCWLASSQSQPITIPHSSPLPLEDQTCTNFCCTTTQCEPNHQQQPYPVPPPLFSSFELAQYAPLPYDVNSTNSAIVALSNPNEHGQVQGQFYSLDGQLIGQGTVDNPDGSHAPEEERQKRALEDLLTQLVNPNMEKDPQPANPFQRPLFDYSAAQCLHSTPQQQHLKKVSGKEETQWDGWPEELPHAPVTRDEPSTSQLVYRGLALDPTMYGSLSENNAAYQLTTASQLTGQEEIASRAGARFLFSAASSNPDERNFSRPVANDGETNDEGHKPGRPVNQMKRTENSLTLDAMLLTASQEQQQQRGSKFGNWKANHMNTFKKAVARVKHKATPSTSSIVDDDAENHADETS</sequence>
<accession>A0AAJ4XJD7</accession>
<organism evidence="2 3">
    <name type="scientific">Melanopsichium pennsylvanicum</name>
    <dbReference type="NCBI Taxonomy" id="63383"/>
    <lineage>
        <taxon>Eukaryota</taxon>
        <taxon>Fungi</taxon>
        <taxon>Dikarya</taxon>
        <taxon>Basidiomycota</taxon>
        <taxon>Ustilaginomycotina</taxon>
        <taxon>Ustilaginomycetes</taxon>
        <taxon>Ustilaginales</taxon>
        <taxon>Ustilaginaceae</taxon>
        <taxon>Melanopsichium</taxon>
    </lineage>
</organism>
<gene>
    <name evidence="2" type="ORF">MEPE_02156</name>
</gene>
<name>A0AAJ4XJD7_9BASI</name>
<feature type="compositionally biased region" description="Polar residues" evidence="1">
    <location>
        <begin position="42"/>
        <end position="52"/>
    </location>
</feature>
<protein>
    <submittedName>
        <fullName evidence="2">Uncharacterized protein</fullName>
    </submittedName>
</protein>
<evidence type="ECO:0000313" key="2">
    <source>
        <dbReference type="EMBL" id="SNX83449.1"/>
    </source>
</evidence>
<feature type="compositionally biased region" description="Polar residues" evidence="1">
    <location>
        <begin position="334"/>
        <end position="361"/>
    </location>
</feature>
<feature type="region of interest" description="Disordered" evidence="1">
    <location>
        <begin position="655"/>
        <end position="686"/>
    </location>
</feature>
<dbReference type="AlphaFoldDB" id="A0AAJ4XJD7"/>
<feature type="compositionally biased region" description="Polar residues" evidence="1">
    <location>
        <begin position="190"/>
        <end position="202"/>
    </location>
</feature>
<feature type="region of interest" description="Disordered" evidence="1">
    <location>
        <begin position="334"/>
        <end position="367"/>
    </location>
</feature>
<reference evidence="2" key="1">
    <citation type="submission" date="2023-10" db="EMBL/GenBank/DDBJ databases">
        <authorList>
            <person name="Guldener U."/>
        </authorList>
    </citation>
    <scope>NUCLEOTIDE SEQUENCE</scope>
    <source>
        <strain evidence="2">Mp4</strain>
    </source>
</reference>
<dbReference type="EMBL" id="OAPG01000003">
    <property type="protein sequence ID" value="SNX83449.1"/>
    <property type="molecule type" value="Genomic_DNA"/>
</dbReference>
<feature type="compositionally biased region" description="Polar residues" evidence="1">
    <location>
        <begin position="150"/>
        <end position="181"/>
    </location>
</feature>
<feature type="compositionally biased region" description="Polar residues" evidence="1">
    <location>
        <begin position="1"/>
        <end position="11"/>
    </location>
</feature>
<comment type="caution">
    <text evidence="2">The sequence shown here is derived from an EMBL/GenBank/DDBJ whole genome shotgun (WGS) entry which is preliminary data.</text>
</comment>
<feature type="region of interest" description="Disordered" evidence="1">
    <location>
        <begin position="1"/>
        <end position="60"/>
    </location>
</feature>
<evidence type="ECO:0000313" key="3">
    <source>
        <dbReference type="Proteomes" id="UP001294444"/>
    </source>
</evidence>
<feature type="region of interest" description="Disordered" evidence="1">
    <location>
        <begin position="732"/>
        <end position="756"/>
    </location>
</feature>
<dbReference type="Proteomes" id="UP001294444">
    <property type="component" value="Unassembled WGS sequence"/>
</dbReference>